<evidence type="ECO:0000259" key="1">
    <source>
        <dbReference type="Pfam" id="PF01370"/>
    </source>
</evidence>
<reference evidence="2" key="1">
    <citation type="journal article" date="2014" name="Int. J. Syst. Evol. Microbiol.">
        <title>Complete genome sequence of Corynebacterium casei LMG S-19264T (=DSM 44701T), isolated from a smear-ripened cheese.</title>
        <authorList>
            <consortium name="US DOE Joint Genome Institute (JGI-PGF)"/>
            <person name="Walter F."/>
            <person name="Albersmeier A."/>
            <person name="Kalinowski J."/>
            <person name="Ruckert C."/>
        </authorList>
    </citation>
    <scope>NUCLEOTIDE SEQUENCE</scope>
    <source>
        <strain evidence="2">KCTC 22169</strain>
    </source>
</reference>
<dbReference type="InterPro" id="IPR051783">
    <property type="entry name" value="NAD(P)-dependent_oxidoreduct"/>
</dbReference>
<comment type="caution">
    <text evidence="2">The sequence shown here is derived from an EMBL/GenBank/DDBJ whole genome shotgun (WGS) entry which is preliminary data.</text>
</comment>
<dbReference type="PANTHER" id="PTHR48079">
    <property type="entry name" value="PROTEIN YEEZ"/>
    <property type="match status" value="1"/>
</dbReference>
<dbReference type="GO" id="GO:0005737">
    <property type="term" value="C:cytoplasm"/>
    <property type="evidence" value="ECO:0007669"/>
    <property type="project" value="TreeGrafter"/>
</dbReference>
<dbReference type="Pfam" id="PF01370">
    <property type="entry name" value="Epimerase"/>
    <property type="match status" value="1"/>
</dbReference>
<proteinExistence type="predicted"/>
<dbReference type="RefSeq" id="WP_189607249.1">
    <property type="nucleotide sequence ID" value="NZ_BMXR01000002.1"/>
</dbReference>
<gene>
    <name evidence="2" type="ORF">GCM10007392_08450</name>
</gene>
<dbReference type="GO" id="GO:0004029">
    <property type="term" value="F:aldehyde dehydrogenase (NAD+) activity"/>
    <property type="evidence" value="ECO:0007669"/>
    <property type="project" value="TreeGrafter"/>
</dbReference>
<sequence length="268" mass="30004">MAGRVVLAGVGDLNRRVARRFLDRGGEVVGLRRSSPDADLGFEQHSLDLATQVWPDLDADWVVMALSAPERTAEGYRQGYVEPVNRLRESLDRWRRMPSRVVVVGSSRVYGVDDGRELTEDSPIEPADWAGEQLAEMEAEVDALPVPSTVARLSGIYGPGRDWLRRMARSLEEKPPKRNHWTNRIHIEDAASALAHVVLDAPFAERYLVTDRCPVPLYDVLSYLREREGLPAIDSVPPVGGGKRLLSDRLASTGFEWQFPDYRAGGYR</sequence>
<dbReference type="AlphaFoldDB" id="A0A918K1F6"/>
<accession>A0A918K1F6</accession>
<dbReference type="SUPFAM" id="SSF51735">
    <property type="entry name" value="NAD(P)-binding Rossmann-fold domains"/>
    <property type="match status" value="1"/>
</dbReference>
<evidence type="ECO:0000313" key="2">
    <source>
        <dbReference type="EMBL" id="GGX43999.1"/>
    </source>
</evidence>
<dbReference type="InterPro" id="IPR036291">
    <property type="entry name" value="NAD(P)-bd_dom_sf"/>
</dbReference>
<dbReference type="PANTHER" id="PTHR48079:SF6">
    <property type="entry name" value="NAD(P)-BINDING DOMAIN-CONTAINING PROTEIN-RELATED"/>
    <property type="match status" value="1"/>
</dbReference>
<keyword evidence="3" id="KW-1185">Reference proteome</keyword>
<feature type="domain" description="NAD-dependent epimerase/dehydratase" evidence="1">
    <location>
        <begin position="15"/>
        <end position="198"/>
    </location>
</feature>
<organism evidence="2 3">
    <name type="scientific">Saccharospirillum salsuginis</name>
    <dbReference type="NCBI Taxonomy" id="418750"/>
    <lineage>
        <taxon>Bacteria</taxon>
        <taxon>Pseudomonadati</taxon>
        <taxon>Pseudomonadota</taxon>
        <taxon>Gammaproteobacteria</taxon>
        <taxon>Oceanospirillales</taxon>
        <taxon>Saccharospirillaceae</taxon>
        <taxon>Saccharospirillum</taxon>
    </lineage>
</organism>
<dbReference type="Gene3D" id="3.40.50.720">
    <property type="entry name" value="NAD(P)-binding Rossmann-like Domain"/>
    <property type="match status" value="1"/>
</dbReference>
<dbReference type="EMBL" id="BMXR01000002">
    <property type="protein sequence ID" value="GGX43999.1"/>
    <property type="molecule type" value="Genomic_DNA"/>
</dbReference>
<dbReference type="InterPro" id="IPR001509">
    <property type="entry name" value="Epimerase_deHydtase"/>
</dbReference>
<dbReference type="Proteomes" id="UP000626148">
    <property type="component" value="Unassembled WGS sequence"/>
</dbReference>
<name>A0A918K1F6_9GAMM</name>
<protein>
    <recommendedName>
        <fullName evidence="1">NAD-dependent epimerase/dehydratase domain-containing protein</fullName>
    </recommendedName>
</protein>
<reference evidence="2" key="2">
    <citation type="submission" date="2020-09" db="EMBL/GenBank/DDBJ databases">
        <authorList>
            <person name="Sun Q."/>
            <person name="Kim S."/>
        </authorList>
    </citation>
    <scope>NUCLEOTIDE SEQUENCE</scope>
    <source>
        <strain evidence="2">KCTC 22169</strain>
    </source>
</reference>
<evidence type="ECO:0000313" key="3">
    <source>
        <dbReference type="Proteomes" id="UP000626148"/>
    </source>
</evidence>